<reference evidence="3 4" key="1">
    <citation type="journal article" date="2019" name="Sci. Rep.">
        <title>Nanopore sequencing improves the draft genome of the human pathogenic amoeba Naegleria fowleri.</title>
        <authorList>
            <person name="Liechti N."/>
            <person name="Schurch N."/>
            <person name="Bruggmann R."/>
            <person name="Wittwer M."/>
        </authorList>
    </citation>
    <scope>NUCLEOTIDE SEQUENCE [LARGE SCALE GENOMIC DNA]</scope>
    <source>
        <strain evidence="3 4">ATCC 30894</strain>
    </source>
</reference>
<keyword evidence="4" id="KW-1185">Reference proteome</keyword>
<name>A0A6A5B6K6_NAEFO</name>
<evidence type="ECO:0000313" key="3">
    <source>
        <dbReference type="EMBL" id="KAF0974183.1"/>
    </source>
</evidence>
<keyword evidence="2" id="KW-1133">Transmembrane helix</keyword>
<dbReference type="VEuPathDB" id="AmoebaDB:FDP41_006793"/>
<evidence type="ECO:0000256" key="2">
    <source>
        <dbReference type="SAM" id="Phobius"/>
    </source>
</evidence>
<dbReference type="OrthoDB" id="10361714at2759"/>
<gene>
    <name evidence="3" type="ORF">FDP41_006793</name>
</gene>
<dbReference type="VEuPathDB" id="AmoebaDB:NF0045320"/>
<sequence length="74" mass="8364">MAPSTPTTPTTGTTTNKKDKKEEESAPSGFCFRAFTVFLWYIGSSVIFIGLFALLAYYYENFYSKGILNPFEKK</sequence>
<comment type="caution">
    <text evidence="3">The sequence shown here is derived from an EMBL/GenBank/DDBJ whole genome shotgun (WGS) entry which is preliminary data.</text>
</comment>
<feature type="compositionally biased region" description="Low complexity" evidence="1">
    <location>
        <begin position="1"/>
        <end position="15"/>
    </location>
</feature>
<dbReference type="GeneID" id="68114011"/>
<keyword evidence="2" id="KW-0472">Membrane</keyword>
<evidence type="ECO:0000256" key="1">
    <source>
        <dbReference type="SAM" id="MobiDB-lite"/>
    </source>
</evidence>
<dbReference type="Proteomes" id="UP000444721">
    <property type="component" value="Unassembled WGS sequence"/>
</dbReference>
<dbReference type="RefSeq" id="XP_044558896.1">
    <property type="nucleotide sequence ID" value="XM_044710466.1"/>
</dbReference>
<organism evidence="3 4">
    <name type="scientific">Naegleria fowleri</name>
    <name type="common">Brain eating amoeba</name>
    <dbReference type="NCBI Taxonomy" id="5763"/>
    <lineage>
        <taxon>Eukaryota</taxon>
        <taxon>Discoba</taxon>
        <taxon>Heterolobosea</taxon>
        <taxon>Tetramitia</taxon>
        <taxon>Eutetramitia</taxon>
        <taxon>Vahlkampfiidae</taxon>
        <taxon>Naegleria</taxon>
    </lineage>
</organism>
<proteinExistence type="predicted"/>
<evidence type="ECO:0000313" key="4">
    <source>
        <dbReference type="Proteomes" id="UP000444721"/>
    </source>
</evidence>
<protein>
    <submittedName>
        <fullName evidence="3">Uncharacterized protein</fullName>
    </submittedName>
</protein>
<keyword evidence="2" id="KW-0812">Transmembrane</keyword>
<feature type="region of interest" description="Disordered" evidence="1">
    <location>
        <begin position="1"/>
        <end position="26"/>
    </location>
</feature>
<dbReference type="AlphaFoldDB" id="A0A6A5B6K6"/>
<accession>A0A6A5B6K6</accession>
<dbReference type="EMBL" id="VFQX01000053">
    <property type="protein sequence ID" value="KAF0974183.1"/>
    <property type="molecule type" value="Genomic_DNA"/>
</dbReference>
<feature type="transmembrane region" description="Helical" evidence="2">
    <location>
        <begin position="38"/>
        <end position="59"/>
    </location>
</feature>